<proteinExistence type="predicted"/>
<reference evidence="1 2" key="1">
    <citation type="submission" date="2019-01" db="EMBL/GenBank/DDBJ databases">
        <title>Draft genome sequences of three monokaryotic isolates of the white-rot basidiomycete fungus Dichomitus squalens.</title>
        <authorList>
            <consortium name="DOE Joint Genome Institute"/>
            <person name="Lopez S.C."/>
            <person name="Andreopoulos B."/>
            <person name="Pangilinan J."/>
            <person name="Lipzen A."/>
            <person name="Riley R."/>
            <person name="Ahrendt S."/>
            <person name="Ng V."/>
            <person name="Barry K."/>
            <person name="Daum C."/>
            <person name="Grigoriev I.V."/>
            <person name="Hilden K.S."/>
            <person name="Makela M.R."/>
            <person name="de Vries R.P."/>
        </authorList>
    </citation>
    <scope>NUCLEOTIDE SEQUENCE [LARGE SCALE GENOMIC DNA]</scope>
    <source>
        <strain evidence="1 2">CBS 464.89</strain>
    </source>
</reference>
<dbReference type="AlphaFoldDB" id="A0A4Q9PJY3"/>
<dbReference type="Proteomes" id="UP000292082">
    <property type="component" value="Unassembled WGS sequence"/>
</dbReference>
<dbReference type="InterPro" id="IPR036322">
    <property type="entry name" value="WD40_repeat_dom_sf"/>
</dbReference>
<gene>
    <name evidence="1" type="ORF">BD310DRAFT_858614</name>
</gene>
<dbReference type="InterPro" id="IPR001680">
    <property type="entry name" value="WD40_rpt"/>
</dbReference>
<dbReference type="Gene3D" id="2.130.10.10">
    <property type="entry name" value="YVTN repeat-like/Quinoprotein amine dehydrogenase"/>
    <property type="match status" value="2"/>
</dbReference>
<dbReference type="InterPro" id="IPR015943">
    <property type="entry name" value="WD40/YVTN_repeat-like_dom_sf"/>
</dbReference>
<dbReference type="PROSITE" id="PS50294">
    <property type="entry name" value="WD_REPEATS_REGION"/>
    <property type="match status" value="6"/>
</dbReference>
<dbReference type="STRING" id="114155.A0A4Q9PJY3"/>
<dbReference type="Pfam" id="PF00400">
    <property type="entry name" value="WD40"/>
    <property type="match status" value="7"/>
</dbReference>
<dbReference type="SUPFAM" id="SSF50978">
    <property type="entry name" value="WD40 repeat-like"/>
    <property type="match status" value="1"/>
</dbReference>
<dbReference type="PROSITE" id="PS50082">
    <property type="entry name" value="WD_REPEATS_2"/>
    <property type="match status" value="6"/>
</dbReference>
<dbReference type="PANTHER" id="PTHR19848:SF8">
    <property type="entry name" value="F-BOX AND WD REPEAT DOMAIN CONTAINING 7"/>
    <property type="match status" value="1"/>
</dbReference>
<name>A0A4Q9PJY3_9APHY</name>
<dbReference type="PROSITE" id="PS00678">
    <property type="entry name" value="WD_REPEATS_1"/>
    <property type="match status" value="2"/>
</dbReference>
<evidence type="ECO:0000313" key="1">
    <source>
        <dbReference type="EMBL" id="TBU54433.1"/>
    </source>
</evidence>
<accession>A0A4Q9PJY3</accession>
<sequence>MSASPRLAWELIERIISESGDDTETIYSLSLTCRQLRPRSLCHMVADVDIRTRKQVTAFRDFLEAYPQFCHFVCSIRADPTTFMPFPLLNILPNVISIEWSASMREYHRVGLSLPLRVLTCYHKFGTNVTSLSLYSLSFKTWQELCRVLLAFTAVKELRCEGLEVESRAINGAALEQRLRSQGLKLRTINIADGVPEAVTKLLFELAQSTVERLALHVYNITSLSSDLLCEKWPELLTLTLNLKVFPRSNGDDNGIEASIIILKGFRPPRLDEVTVEIQSTVGNLLLWIGSDERNLHLCSELDQTLLSYRRPQLLPFGHRRTRSWRKGLWSEELGQYFPRLRERGSLQFASSADIALGHDELVTSLVYCPDGSRLATASMDCTIILWNSDGQLVHEWVAHTRAVYSLAFSPDSRHLASGYADGKIAVWDVSQGAQKIATLEGHTKLVNHCAWSPDGTLIASASRDKTVRLWDTPTFQQLHLLKVSTNDFVPVVYFSSNGRWLVSPSSRRCYVWDIASGAMYKDFCIAEGDDNGDQAVIDEENEEDEDVGTWCCATALNLQGTRFATGYPGGSVRIWDAQTGQCLVVSRMHMDRVFRVAFSLDGARLLSTAWDGTAKIWDASSGAMILSLEGHTEGIRAACFSPCGKYIASASFDKTERLWRTEDGSCMGTFSEHKAWVMHIAFSTDGKTLSSGAHDGTVVIRHMGLL</sequence>
<keyword evidence="2" id="KW-1185">Reference proteome</keyword>
<dbReference type="PANTHER" id="PTHR19848">
    <property type="entry name" value="WD40 REPEAT PROTEIN"/>
    <property type="match status" value="1"/>
</dbReference>
<dbReference type="SMART" id="SM00320">
    <property type="entry name" value="WD40"/>
    <property type="match status" value="8"/>
</dbReference>
<dbReference type="CDD" id="cd00200">
    <property type="entry name" value="WD40"/>
    <property type="match status" value="1"/>
</dbReference>
<dbReference type="InterPro" id="IPR020472">
    <property type="entry name" value="WD40_PAC1"/>
</dbReference>
<evidence type="ECO:0000313" key="2">
    <source>
        <dbReference type="Proteomes" id="UP000292082"/>
    </source>
</evidence>
<dbReference type="InterPro" id="IPR019775">
    <property type="entry name" value="WD40_repeat_CS"/>
</dbReference>
<protein>
    <submittedName>
        <fullName evidence="1">WD40-repeat-containing domain protein</fullName>
    </submittedName>
</protein>
<dbReference type="EMBL" id="ML145189">
    <property type="protein sequence ID" value="TBU54433.1"/>
    <property type="molecule type" value="Genomic_DNA"/>
</dbReference>
<organism evidence="1 2">
    <name type="scientific">Dichomitus squalens</name>
    <dbReference type="NCBI Taxonomy" id="114155"/>
    <lineage>
        <taxon>Eukaryota</taxon>
        <taxon>Fungi</taxon>
        <taxon>Dikarya</taxon>
        <taxon>Basidiomycota</taxon>
        <taxon>Agaricomycotina</taxon>
        <taxon>Agaricomycetes</taxon>
        <taxon>Polyporales</taxon>
        <taxon>Polyporaceae</taxon>
        <taxon>Dichomitus</taxon>
    </lineage>
</organism>
<dbReference type="PRINTS" id="PR00320">
    <property type="entry name" value="GPROTEINBRPT"/>
</dbReference>